<accession>X1FAQ9</accession>
<proteinExistence type="predicted"/>
<organism evidence="1">
    <name type="scientific">marine sediment metagenome</name>
    <dbReference type="NCBI Taxonomy" id="412755"/>
    <lineage>
        <taxon>unclassified sequences</taxon>
        <taxon>metagenomes</taxon>
        <taxon>ecological metagenomes</taxon>
    </lineage>
</organism>
<comment type="caution">
    <text evidence="1">The sequence shown here is derived from an EMBL/GenBank/DDBJ whole genome shotgun (WGS) entry which is preliminary data.</text>
</comment>
<protein>
    <submittedName>
        <fullName evidence="1">Uncharacterized protein</fullName>
    </submittedName>
</protein>
<dbReference type="AlphaFoldDB" id="X1FAQ9"/>
<gene>
    <name evidence="1" type="ORF">S03H2_14105</name>
</gene>
<reference evidence="1" key="1">
    <citation type="journal article" date="2014" name="Front. Microbiol.">
        <title>High frequency of phylogenetically diverse reductive dehalogenase-homologous genes in deep subseafloor sedimentary metagenomes.</title>
        <authorList>
            <person name="Kawai M."/>
            <person name="Futagami T."/>
            <person name="Toyoda A."/>
            <person name="Takaki Y."/>
            <person name="Nishi S."/>
            <person name="Hori S."/>
            <person name="Arai W."/>
            <person name="Tsubouchi T."/>
            <person name="Morono Y."/>
            <person name="Uchiyama I."/>
            <person name="Ito T."/>
            <person name="Fujiyama A."/>
            <person name="Inagaki F."/>
            <person name="Takami H."/>
        </authorList>
    </citation>
    <scope>NUCLEOTIDE SEQUENCE</scope>
    <source>
        <strain evidence="1">Expedition CK06-06</strain>
    </source>
</reference>
<name>X1FAQ9_9ZZZZ</name>
<dbReference type="EMBL" id="BARU01007155">
    <property type="protein sequence ID" value="GAH42032.1"/>
    <property type="molecule type" value="Genomic_DNA"/>
</dbReference>
<evidence type="ECO:0000313" key="1">
    <source>
        <dbReference type="EMBL" id="GAH42032.1"/>
    </source>
</evidence>
<sequence>MYGLGLKFKIFLNLNLLIEKGFVLEEYTSRIIPYFLIIRCRKPNKK</sequence>